<dbReference type="Proteomes" id="UP000242682">
    <property type="component" value="Unassembled WGS sequence"/>
</dbReference>
<comment type="function">
    <text evidence="10 12">Involved in the biosynthesis of the central metabolite phospho-alpha-D-ribosyl-1-pyrophosphate (PRPP) via the transfer of pyrophosphoryl group from ATP to 1-hydroxyl of ribose-5-phosphate (Rib-5-P).</text>
</comment>
<dbReference type="FunFam" id="3.40.50.2020:FF:000002">
    <property type="entry name" value="Ribose-phosphate pyrophosphokinase"/>
    <property type="match status" value="1"/>
</dbReference>
<name>A0A2P8GQL0_9BACL</name>
<evidence type="ECO:0000256" key="1">
    <source>
        <dbReference type="ARBA" id="ARBA00004996"/>
    </source>
</evidence>
<feature type="domain" description="Ribose-phosphate pyrophosphokinase N-terminal" evidence="13">
    <location>
        <begin position="10"/>
        <end position="125"/>
    </location>
</feature>
<evidence type="ECO:0000256" key="9">
    <source>
        <dbReference type="ARBA" id="ARBA00049535"/>
    </source>
</evidence>
<evidence type="ECO:0000256" key="12">
    <source>
        <dbReference type="HAMAP-Rule" id="MF_00583"/>
    </source>
</evidence>
<evidence type="ECO:0000313" key="15">
    <source>
        <dbReference type="Proteomes" id="UP000242682"/>
    </source>
</evidence>
<dbReference type="Pfam" id="PF13793">
    <property type="entry name" value="Pribosyltran_N"/>
    <property type="match status" value="1"/>
</dbReference>
<evidence type="ECO:0000259" key="13">
    <source>
        <dbReference type="Pfam" id="PF13793"/>
    </source>
</evidence>
<evidence type="ECO:0000256" key="7">
    <source>
        <dbReference type="ARBA" id="ARBA00022840"/>
    </source>
</evidence>
<dbReference type="NCBIfam" id="NF002320">
    <property type="entry name" value="PRK01259.1"/>
    <property type="match status" value="1"/>
</dbReference>
<feature type="binding site" evidence="12">
    <location>
        <begin position="101"/>
        <end position="102"/>
    </location>
    <ligand>
        <name>ATP</name>
        <dbReference type="ChEBI" id="CHEBI:30616"/>
    </ligand>
</feature>
<dbReference type="GO" id="GO:0002189">
    <property type="term" value="C:ribose phosphate diphosphokinase complex"/>
    <property type="evidence" value="ECO:0007669"/>
    <property type="project" value="TreeGrafter"/>
</dbReference>
<comment type="catalytic activity">
    <reaction evidence="9 12">
        <text>D-ribose 5-phosphate + ATP = 5-phospho-alpha-D-ribose 1-diphosphate + AMP + H(+)</text>
        <dbReference type="Rhea" id="RHEA:15609"/>
        <dbReference type="ChEBI" id="CHEBI:15378"/>
        <dbReference type="ChEBI" id="CHEBI:30616"/>
        <dbReference type="ChEBI" id="CHEBI:58017"/>
        <dbReference type="ChEBI" id="CHEBI:78346"/>
        <dbReference type="ChEBI" id="CHEBI:456215"/>
        <dbReference type="EC" id="2.7.6.1"/>
    </reaction>
</comment>
<dbReference type="UniPathway" id="UPA00087">
    <property type="reaction ID" value="UER00172"/>
</dbReference>
<evidence type="ECO:0000256" key="10">
    <source>
        <dbReference type="ARBA" id="ARBA00054914"/>
    </source>
</evidence>
<evidence type="ECO:0000256" key="6">
    <source>
        <dbReference type="ARBA" id="ARBA00022777"/>
    </source>
</evidence>
<keyword evidence="6 12" id="KW-0418">Kinase</keyword>
<dbReference type="Gene3D" id="3.40.50.2020">
    <property type="match status" value="2"/>
</dbReference>
<dbReference type="GO" id="GO:0006164">
    <property type="term" value="P:purine nucleotide biosynthetic process"/>
    <property type="evidence" value="ECO:0007669"/>
    <property type="project" value="TreeGrafter"/>
</dbReference>
<dbReference type="InterPro" id="IPR037515">
    <property type="entry name" value="Rib-P_diPkinase_bac"/>
</dbReference>
<evidence type="ECO:0000256" key="8">
    <source>
        <dbReference type="ARBA" id="ARBA00022842"/>
    </source>
</evidence>
<feature type="binding site" evidence="12">
    <location>
        <position position="135"/>
    </location>
    <ligand>
        <name>Mg(2+)</name>
        <dbReference type="ChEBI" id="CHEBI:18420"/>
    </ligand>
</feature>
<dbReference type="EC" id="2.7.6.1" evidence="12"/>
<dbReference type="GO" id="GO:0005524">
    <property type="term" value="F:ATP binding"/>
    <property type="evidence" value="ECO:0007669"/>
    <property type="project" value="UniProtKB-KW"/>
</dbReference>
<keyword evidence="7 12" id="KW-0067">ATP-binding</keyword>
<comment type="subcellular location">
    <subcellularLocation>
        <location evidence="12">Cytoplasm</location>
    </subcellularLocation>
</comment>
<dbReference type="NCBIfam" id="NF002618">
    <property type="entry name" value="PRK02269.1"/>
    <property type="match status" value="1"/>
</dbReference>
<dbReference type="InterPro" id="IPR029099">
    <property type="entry name" value="Pribosyltran_N"/>
</dbReference>
<evidence type="ECO:0000313" key="14">
    <source>
        <dbReference type="EMBL" id="PSL36250.1"/>
    </source>
</evidence>
<evidence type="ECO:0000256" key="5">
    <source>
        <dbReference type="ARBA" id="ARBA00022741"/>
    </source>
</evidence>
<dbReference type="GO" id="GO:0016301">
    <property type="term" value="F:kinase activity"/>
    <property type="evidence" value="ECO:0007669"/>
    <property type="project" value="UniProtKB-KW"/>
</dbReference>
<keyword evidence="4 12" id="KW-0545">Nucleotide biosynthesis</keyword>
<feature type="binding site" evidence="12">
    <location>
        <begin position="227"/>
        <end position="231"/>
    </location>
    <ligand>
        <name>D-ribose 5-phosphate</name>
        <dbReference type="ChEBI" id="CHEBI:78346"/>
    </ligand>
</feature>
<dbReference type="GO" id="GO:0005737">
    <property type="term" value="C:cytoplasm"/>
    <property type="evidence" value="ECO:0007669"/>
    <property type="project" value="UniProtKB-SubCell"/>
</dbReference>
<gene>
    <name evidence="12" type="primary">prs</name>
    <name evidence="14" type="ORF">B0H99_10771</name>
</gene>
<keyword evidence="5 12" id="KW-0547">Nucleotide-binding</keyword>
<dbReference type="SUPFAM" id="SSF53271">
    <property type="entry name" value="PRTase-like"/>
    <property type="match status" value="1"/>
</dbReference>
<evidence type="ECO:0000256" key="3">
    <source>
        <dbReference type="ARBA" id="ARBA00022723"/>
    </source>
</evidence>
<comment type="cofactor">
    <cofactor evidence="12">
        <name>Mg(2+)</name>
        <dbReference type="ChEBI" id="CHEBI:18420"/>
    </cofactor>
    <text evidence="12">Binds 2 Mg(2+) ions per subunit.</text>
</comment>
<dbReference type="GO" id="GO:0009156">
    <property type="term" value="P:ribonucleoside monophosphate biosynthetic process"/>
    <property type="evidence" value="ECO:0007669"/>
    <property type="project" value="InterPro"/>
</dbReference>
<feature type="binding site" evidence="12">
    <location>
        <position position="223"/>
    </location>
    <ligand>
        <name>D-ribose 5-phosphate</name>
        <dbReference type="ChEBI" id="CHEBI:78346"/>
    </ligand>
</feature>
<accession>A0A2P8GQL0</accession>
<dbReference type="HAMAP" id="MF_00583_B">
    <property type="entry name" value="RibP_PPkinase_B"/>
    <property type="match status" value="1"/>
</dbReference>
<feature type="binding site" evidence="12">
    <location>
        <position position="199"/>
    </location>
    <ligand>
        <name>D-ribose 5-phosphate</name>
        <dbReference type="ChEBI" id="CHEBI:78346"/>
    </ligand>
</feature>
<feature type="binding site" evidence="12">
    <location>
        <begin position="42"/>
        <end position="44"/>
    </location>
    <ligand>
        <name>ATP</name>
        <dbReference type="ChEBI" id="CHEBI:30616"/>
    </ligand>
</feature>
<dbReference type="GO" id="GO:0006015">
    <property type="term" value="P:5-phosphoribose 1-diphosphate biosynthetic process"/>
    <property type="evidence" value="ECO:0007669"/>
    <property type="project" value="UniProtKB-UniRule"/>
</dbReference>
<dbReference type="NCBIfam" id="TIGR01251">
    <property type="entry name" value="ribP_PPkin"/>
    <property type="match status" value="1"/>
</dbReference>
<dbReference type="SMART" id="SM01400">
    <property type="entry name" value="Pribosyltran_N"/>
    <property type="match status" value="1"/>
</dbReference>
<protein>
    <recommendedName>
        <fullName evidence="12">Ribose-phosphate pyrophosphokinase</fullName>
        <shortName evidence="12">RPPK</shortName>
        <ecNumber evidence="12">2.7.6.1</ecNumber>
    </recommendedName>
    <alternativeName>
        <fullName evidence="12">5-phospho-D-ribosyl alpha-1-diphosphate synthase</fullName>
    </alternativeName>
    <alternativeName>
        <fullName evidence="12">Phosphoribosyl diphosphate synthase</fullName>
    </alternativeName>
    <alternativeName>
        <fullName evidence="12">Phosphoribosyl pyrophosphate synthase</fullName>
        <shortName evidence="12">P-Rib-PP synthase</shortName>
        <shortName evidence="12">PRPP synthase</shortName>
        <shortName evidence="12">PRPPase</shortName>
    </alternativeName>
</protein>
<dbReference type="EMBL" id="PYAT01000007">
    <property type="protein sequence ID" value="PSL36250.1"/>
    <property type="molecule type" value="Genomic_DNA"/>
</dbReference>
<evidence type="ECO:0000256" key="11">
    <source>
        <dbReference type="ARBA" id="ARBA00061444"/>
    </source>
</evidence>
<comment type="pathway">
    <text evidence="1 12">Metabolic intermediate biosynthesis; 5-phospho-alpha-D-ribose 1-diphosphate biosynthesis; 5-phospho-alpha-D-ribose 1-diphosphate from D-ribose 5-phosphate (route I): step 1/1.</text>
</comment>
<dbReference type="GO" id="GO:0004749">
    <property type="term" value="F:ribose phosphate diphosphokinase activity"/>
    <property type="evidence" value="ECO:0007669"/>
    <property type="project" value="UniProtKB-UniRule"/>
</dbReference>
<keyword evidence="15" id="KW-1185">Reference proteome</keyword>
<keyword evidence="3 12" id="KW-0479">Metal-binding</keyword>
<dbReference type="FunFam" id="3.40.50.2020:FF:000001">
    <property type="entry name" value="Ribose-phosphate pyrophosphokinase"/>
    <property type="match status" value="1"/>
</dbReference>
<dbReference type="InterPro" id="IPR005946">
    <property type="entry name" value="Rib-P_diPkinase"/>
</dbReference>
<proteinExistence type="inferred from homology"/>
<evidence type="ECO:0000256" key="2">
    <source>
        <dbReference type="ARBA" id="ARBA00022679"/>
    </source>
</evidence>
<dbReference type="PANTHER" id="PTHR10210">
    <property type="entry name" value="RIBOSE-PHOSPHATE DIPHOSPHOKINASE FAMILY MEMBER"/>
    <property type="match status" value="1"/>
</dbReference>
<dbReference type="GO" id="GO:0000287">
    <property type="term" value="F:magnesium ion binding"/>
    <property type="evidence" value="ECO:0007669"/>
    <property type="project" value="UniProtKB-UniRule"/>
</dbReference>
<dbReference type="CDD" id="cd06223">
    <property type="entry name" value="PRTases_typeI"/>
    <property type="match status" value="1"/>
</dbReference>
<comment type="subunit">
    <text evidence="12">Homohexamer.</text>
</comment>
<feature type="active site" evidence="12">
    <location>
        <position position="197"/>
    </location>
</feature>
<comment type="caution">
    <text evidence="14">The sequence shown here is derived from an EMBL/GenBank/DDBJ whole genome shotgun (WGS) entry which is preliminary data.</text>
</comment>
<evidence type="ECO:0000256" key="4">
    <source>
        <dbReference type="ARBA" id="ARBA00022727"/>
    </source>
</evidence>
<keyword evidence="2 12" id="KW-0808">Transferase</keyword>
<feature type="binding site" evidence="12">
    <location>
        <position position="174"/>
    </location>
    <ligand>
        <name>Mg(2+)</name>
        <dbReference type="ChEBI" id="CHEBI:18420"/>
    </ligand>
</feature>
<reference evidence="14 15" key="1">
    <citation type="submission" date="2018-03" db="EMBL/GenBank/DDBJ databases">
        <title>Genomic Encyclopedia of Type Strains, Phase III (KMG-III): the genomes of soil and plant-associated and newly described type strains.</title>
        <authorList>
            <person name="Whitman W."/>
        </authorList>
    </citation>
    <scope>NUCLEOTIDE SEQUENCE [LARGE SCALE GENOMIC DNA]</scope>
    <source>
        <strain evidence="14 15">CGMCC 1.12259</strain>
    </source>
</reference>
<dbReference type="OrthoDB" id="9777067at2"/>
<keyword evidence="8 12" id="KW-0460">Magnesium</keyword>
<dbReference type="InterPro" id="IPR000842">
    <property type="entry name" value="PRib_PP_synth_CS"/>
</dbReference>
<dbReference type="RefSeq" id="WP_106533624.1">
    <property type="nucleotide sequence ID" value="NZ_PYAT01000007.1"/>
</dbReference>
<sequence length="316" mass="34547">MSYQLDGDFKLFTLNSNPELAKEVAEILGCEIGKSSVTRFSDGEIQINIEESVRGSEVYLIQSTSQSGNEHIMELLIMIDALRRASAKTINIVIPYYGYARQDRKARSREPITAKLVANLLETAGADRIITMDLHAPQIQGFFDMPVDQLLGVPILSDYFEAKNLEDLVIVAPDNGGLVRARKMAGRLNVPLAFIDKRRPKPNVAEIMNIVGDIQGKNAIIIDDLIDTAGTITLAANALKEKGAKAVFACCTHPVLSGPAISRIEDSAIEELVITNTIALPEEKRISKITTLSIAPLLADAIERVYNDVSVSPLFE</sequence>
<organism evidence="14 15">
    <name type="scientific">Planomicrobium soli</name>
    <dbReference type="NCBI Taxonomy" id="1176648"/>
    <lineage>
        <taxon>Bacteria</taxon>
        <taxon>Bacillati</taxon>
        <taxon>Bacillota</taxon>
        <taxon>Bacilli</taxon>
        <taxon>Bacillales</taxon>
        <taxon>Caryophanaceae</taxon>
        <taxon>Planomicrobium</taxon>
    </lineage>
</organism>
<keyword evidence="12" id="KW-0963">Cytoplasm</keyword>
<dbReference type="PANTHER" id="PTHR10210:SF41">
    <property type="entry name" value="RIBOSE-PHOSPHATE PYROPHOSPHOKINASE 1, CHLOROPLASTIC"/>
    <property type="match status" value="1"/>
</dbReference>
<dbReference type="InterPro" id="IPR029057">
    <property type="entry name" value="PRTase-like"/>
</dbReference>
<dbReference type="Pfam" id="PF14572">
    <property type="entry name" value="Pribosyl_synth"/>
    <property type="match status" value="1"/>
</dbReference>
<comment type="similarity">
    <text evidence="11 12">Belongs to the ribose-phosphate pyrophosphokinase family. Class I subfamily.</text>
</comment>
<dbReference type="AlphaFoldDB" id="A0A2P8GQL0"/>
<dbReference type="InterPro" id="IPR000836">
    <property type="entry name" value="PRTase_dom"/>
</dbReference>
<dbReference type="PROSITE" id="PS00114">
    <property type="entry name" value="PRPP_SYNTHASE"/>
    <property type="match status" value="1"/>
</dbReference>